<gene>
    <name evidence="2" type="ORF">NQV15_03380</name>
</gene>
<dbReference type="PROSITE" id="PS51318">
    <property type="entry name" value="TAT"/>
    <property type="match status" value="1"/>
</dbReference>
<dbReference type="PRINTS" id="PR01217">
    <property type="entry name" value="PRICHEXTENSN"/>
</dbReference>
<evidence type="ECO:0000313" key="2">
    <source>
        <dbReference type="EMBL" id="UUP14370.1"/>
    </source>
</evidence>
<dbReference type="Proteomes" id="UP001316184">
    <property type="component" value="Chromosome"/>
</dbReference>
<dbReference type="Gene3D" id="2.60.40.1120">
    <property type="entry name" value="Carboxypeptidase-like, regulatory domain"/>
    <property type="match status" value="1"/>
</dbReference>
<dbReference type="SUPFAM" id="SSF49478">
    <property type="entry name" value="Cna protein B-type domain"/>
    <property type="match status" value="1"/>
</dbReference>
<dbReference type="Pfam" id="PF13620">
    <property type="entry name" value="CarboxypepD_reg"/>
    <property type="match status" value="1"/>
</dbReference>
<organism evidence="2 3">
    <name type="scientific">Aeromicrobium wangtongii</name>
    <dbReference type="NCBI Taxonomy" id="2969247"/>
    <lineage>
        <taxon>Bacteria</taxon>
        <taxon>Bacillati</taxon>
        <taxon>Actinomycetota</taxon>
        <taxon>Actinomycetes</taxon>
        <taxon>Propionibacteriales</taxon>
        <taxon>Nocardioidaceae</taxon>
        <taxon>Aeromicrobium</taxon>
    </lineage>
</organism>
<reference evidence="2 3" key="1">
    <citation type="submission" date="2022-08" db="EMBL/GenBank/DDBJ databases">
        <title>novel species in genus Aeromicrobium.</title>
        <authorList>
            <person name="Ye L."/>
        </authorList>
    </citation>
    <scope>NUCLEOTIDE SEQUENCE [LARGE SCALE GENOMIC DNA]</scope>
    <source>
        <strain evidence="3">zg-Y1379</strain>
    </source>
</reference>
<proteinExistence type="predicted"/>
<sequence>MSHLIAGRRSLMAAVLSILLAVGALVAVSAPAEASARPQIFGRVTDASTGKPIGRIKVRLFTEGFGYIREVKTRSNGVYQMTSPGPGSYHLQFVDGRPAYDTKAYAAKLDVRTRVGSSAVQKNVRLRRGGAIGGTIKVQGKRAAKARVRAISNGGQVIEVTANKRGEYALGGLAKDDYRLFAYDAKKRRVGKSKLIRSVKLRTFRKASFDLRTKPGLIRGFLTAGGARVRGTVFVTAVNKKTGEFWVQKVSAGNLSLRGLTPGSYRLQVPDTNGYFGGSFNIGRIRAGAKRNATINLSTRGGTFSGQAVDATEGYGIPNISVRLTDARGKVHDERPANQDGTFRIGGTIRPQSGMTITVFAYSTIKEHAYKPTVLGALTMANNVDHNFGQIRIERNDPPPAVPAPDPTVPTTEPTPTPTPTVPTTEPTPTPTPTVPTTEPTPTPTPTVPTTEPTPSTAVATAPRTFAPPILG</sequence>
<evidence type="ECO:0000256" key="1">
    <source>
        <dbReference type="SAM" id="MobiDB-lite"/>
    </source>
</evidence>
<dbReference type="RefSeq" id="WP_232398195.1">
    <property type="nucleotide sequence ID" value="NZ_CP102173.1"/>
</dbReference>
<dbReference type="EMBL" id="CP102173">
    <property type="protein sequence ID" value="UUP14370.1"/>
    <property type="molecule type" value="Genomic_DNA"/>
</dbReference>
<feature type="compositionally biased region" description="Low complexity" evidence="1">
    <location>
        <begin position="448"/>
        <end position="465"/>
    </location>
</feature>
<feature type="region of interest" description="Disordered" evidence="1">
    <location>
        <begin position="391"/>
        <end position="472"/>
    </location>
</feature>
<accession>A0ABY5M8B1</accession>
<protein>
    <submittedName>
        <fullName evidence="2">Carboxypeptidase-like regulatory domain-containing protein</fullName>
    </submittedName>
</protein>
<evidence type="ECO:0000313" key="3">
    <source>
        <dbReference type="Proteomes" id="UP001316184"/>
    </source>
</evidence>
<name>A0ABY5M8B1_9ACTN</name>
<feature type="compositionally biased region" description="Pro residues" evidence="1">
    <location>
        <begin position="398"/>
        <end position="447"/>
    </location>
</feature>
<keyword evidence="3" id="KW-1185">Reference proteome</keyword>
<dbReference type="InterPro" id="IPR006311">
    <property type="entry name" value="TAT_signal"/>
</dbReference>